<proteinExistence type="predicted"/>
<keyword evidence="2" id="KW-1185">Reference proteome</keyword>
<evidence type="ECO:0000313" key="1">
    <source>
        <dbReference type="EMBL" id="KZP09648.1"/>
    </source>
</evidence>
<sequence length="122" mass="13906">MFQVPTAVVTAGLLGCRGDAEECRERDLTGRDSDRFLSVYSPVHVRDQSLYGDLYMPLDSPHPQVLYLPSTKCLCCNRIKWDCYWVQIGVWGMHYIYNYWEYPEPCGKGGLVPATLVMAHSP</sequence>
<reference evidence="1 2" key="1">
    <citation type="journal article" date="2016" name="Mol. Biol. Evol.">
        <title>Comparative Genomics of Early-Diverging Mushroom-Forming Fungi Provides Insights into the Origins of Lignocellulose Decay Capabilities.</title>
        <authorList>
            <person name="Nagy L.G."/>
            <person name="Riley R."/>
            <person name="Tritt A."/>
            <person name="Adam C."/>
            <person name="Daum C."/>
            <person name="Floudas D."/>
            <person name="Sun H."/>
            <person name="Yadav J.S."/>
            <person name="Pangilinan J."/>
            <person name="Larsson K.H."/>
            <person name="Matsuura K."/>
            <person name="Barry K."/>
            <person name="Labutti K."/>
            <person name="Kuo R."/>
            <person name="Ohm R.A."/>
            <person name="Bhattacharya S.S."/>
            <person name="Shirouzu T."/>
            <person name="Yoshinaga Y."/>
            <person name="Martin F.M."/>
            <person name="Grigoriev I.V."/>
            <person name="Hibbett D.S."/>
        </authorList>
    </citation>
    <scope>NUCLEOTIDE SEQUENCE [LARGE SCALE GENOMIC DNA]</scope>
    <source>
        <strain evidence="1 2">CBS 109695</strain>
    </source>
</reference>
<name>A0A165YKC6_9AGAM</name>
<evidence type="ECO:0000313" key="2">
    <source>
        <dbReference type="Proteomes" id="UP000076532"/>
    </source>
</evidence>
<dbReference type="Proteomes" id="UP000076532">
    <property type="component" value="Unassembled WGS sequence"/>
</dbReference>
<protein>
    <submittedName>
        <fullName evidence="1">Uncharacterized protein</fullName>
    </submittedName>
</protein>
<organism evidence="1 2">
    <name type="scientific">Athelia psychrophila</name>
    <dbReference type="NCBI Taxonomy" id="1759441"/>
    <lineage>
        <taxon>Eukaryota</taxon>
        <taxon>Fungi</taxon>
        <taxon>Dikarya</taxon>
        <taxon>Basidiomycota</taxon>
        <taxon>Agaricomycotina</taxon>
        <taxon>Agaricomycetes</taxon>
        <taxon>Agaricomycetidae</taxon>
        <taxon>Atheliales</taxon>
        <taxon>Atheliaceae</taxon>
        <taxon>Athelia</taxon>
    </lineage>
</organism>
<dbReference type="EMBL" id="KV417695">
    <property type="protein sequence ID" value="KZP09648.1"/>
    <property type="molecule type" value="Genomic_DNA"/>
</dbReference>
<dbReference type="AlphaFoldDB" id="A0A165YKC6"/>
<gene>
    <name evidence="1" type="ORF">FIBSPDRAFT_900327</name>
</gene>
<accession>A0A165YKC6</accession>